<gene>
    <name evidence="2" type="ORF">L9F63_008836</name>
</gene>
<feature type="region of interest" description="Disordered" evidence="1">
    <location>
        <begin position="1"/>
        <end position="51"/>
    </location>
</feature>
<dbReference type="Proteomes" id="UP001233999">
    <property type="component" value="Unassembled WGS sequence"/>
</dbReference>
<protein>
    <submittedName>
        <fullName evidence="2">Uncharacterized protein</fullName>
    </submittedName>
</protein>
<organism evidence="2 3">
    <name type="scientific">Diploptera punctata</name>
    <name type="common">Pacific beetle cockroach</name>
    <dbReference type="NCBI Taxonomy" id="6984"/>
    <lineage>
        <taxon>Eukaryota</taxon>
        <taxon>Metazoa</taxon>
        <taxon>Ecdysozoa</taxon>
        <taxon>Arthropoda</taxon>
        <taxon>Hexapoda</taxon>
        <taxon>Insecta</taxon>
        <taxon>Pterygota</taxon>
        <taxon>Neoptera</taxon>
        <taxon>Polyneoptera</taxon>
        <taxon>Dictyoptera</taxon>
        <taxon>Blattodea</taxon>
        <taxon>Blaberoidea</taxon>
        <taxon>Blaberidae</taxon>
        <taxon>Diplopterinae</taxon>
        <taxon>Diploptera</taxon>
    </lineage>
</organism>
<feature type="compositionally biased region" description="Polar residues" evidence="1">
    <location>
        <begin position="10"/>
        <end position="23"/>
    </location>
</feature>
<feature type="non-terminal residue" evidence="2">
    <location>
        <position position="1"/>
    </location>
</feature>
<accession>A0AAD7Z460</accession>
<evidence type="ECO:0000313" key="2">
    <source>
        <dbReference type="EMBL" id="KAJ9573799.1"/>
    </source>
</evidence>
<name>A0AAD7Z460_DIPPU</name>
<proteinExistence type="predicted"/>
<feature type="compositionally biased region" description="Basic and acidic residues" evidence="1">
    <location>
        <begin position="24"/>
        <end position="37"/>
    </location>
</feature>
<keyword evidence="3" id="KW-1185">Reference proteome</keyword>
<dbReference type="AlphaFoldDB" id="A0AAD7Z460"/>
<reference evidence="2" key="2">
    <citation type="submission" date="2023-05" db="EMBL/GenBank/DDBJ databases">
        <authorList>
            <person name="Fouks B."/>
        </authorList>
    </citation>
    <scope>NUCLEOTIDE SEQUENCE</scope>
    <source>
        <strain evidence="2">Stay&amp;Tobe</strain>
        <tissue evidence="2">Testes</tissue>
    </source>
</reference>
<evidence type="ECO:0000256" key="1">
    <source>
        <dbReference type="SAM" id="MobiDB-lite"/>
    </source>
</evidence>
<evidence type="ECO:0000313" key="3">
    <source>
        <dbReference type="Proteomes" id="UP001233999"/>
    </source>
</evidence>
<comment type="caution">
    <text evidence="2">The sequence shown here is derived from an EMBL/GenBank/DDBJ whole genome shotgun (WGS) entry which is preliminary data.</text>
</comment>
<reference evidence="2" key="1">
    <citation type="journal article" date="2023" name="IScience">
        <title>Live-bearing cockroach genome reveals convergent evolutionary mechanisms linked to viviparity in insects and beyond.</title>
        <authorList>
            <person name="Fouks B."/>
            <person name="Harrison M.C."/>
            <person name="Mikhailova A.A."/>
            <person name="Marchal E."/>
            <person name="English S."/>
            <person name="Carruthers M."/>
            <person name="Jennings E.C."/>
            <person name="Chiamaka E.L."/>
            <person name="Frigard R.A."/>
            <person name="Pippel M."/>
            <person name="Attardo G.M."/>
            <person name="Benoit J.B."/>
            <person name="Bornberg-Bauer E."/>
            <person name="Tobe S.S."/>
        </authorList>
    </citation>
    <scope>NUCLEOTIDE SEQUENCE</scope>
    <source>
        <strain evidence="2">Stay&amp;Tobe</strain>
    </source>
</reference>
<dbReference type="EMBL" id="JASPKZ010010680">
    <property type="protein sequence ID" value="KAJ9573799.1"/>
    <property type="molecule type" value="Genomic_DNA"/>
</dbReference>
<sequence length="51" mass="5506">KTKPSPPGMRNNSPGHNISSTSSIREEDSLDISERSSTKSSPSVKKEGYTL</sequence>